<feature type="transmembrane region" description="Helical" evidence="7">
    <location>
        <begin position="83"/>
        <end position="106"/>
    </location>
</feature>
<dbReference type="OrthoDB" id="5494559at2"/>
<dbReference type="InterPro" id="IPR020846">
    <property type="entry name" value="MFS_dom"/>
</dbReference>
<dbReference type="Gene3D" id="1.20.1250.20">
    <property type="entry name" value="MFS general substrate transporter like domains"/>
    <property type="match status" value="1"/>
</dbReference>
<feature type="transmembrane region" description="Helical" evidence="7">
    <location>
        <begin position="50"/>
        <end position="71"/>
    </location>
</feature>
<dbReference type="EMBL" id="QWGT01000149">
    <property type="protein sequence ID" value="RIJ51038.1"/>
    <property type="molecule type" value="Genomic_DNA"/>
</dbReference>
<evidence type="ECO:0000256" key="4">
    <source>
        <dbReference type="ARBA" id="ARBA00022692"/>
    </source>
</evidence>
<evidence type="ECO:0000259" key="8">
    <source>
        <dbReference type="PROSITE" id="PS50850"/>
    </source>
</evidence>
<organism evidence="9 10">
    <name type="scientific">Clavibacter lycopersici</name>
    <dbReference type="NCBI Taxonomy" id="2301718"/>
    <lineage>
        <taxon>Bacteria</taxon>
        <taxon>Bacillati</taxon>
        <taxon>Actinomycetota</taxon>
        <taxon>Actinomycetes</taxon>
        <taxon>Micrococcales</taxon>
        <taxon>Microbacteriaceae</taxon>
        <taxon>Clavibacter</taxon>
    </lineage>
</organism>
<dbReference type="PROSITE" id="PS50850">
    <property type="entry name" value="MFS"/>
    <property type="match status" value="1"/>
</dbReference>
<feature type="transmembrane region" description="Helical" evidence="7">
    <location>
        <begin position="290"/>
        <end position="312"/>
    </location>
</feature>
<dbReference type="GO" id="GO:0022857">
    <property type="term" value="F:transmembrane transporter activity"/>
    <property type="evidence" value="ECO:0007669"/>
    <property type="project" value="InterPro"/>
</dbReference>
<keyword evidence="10" id="KW-1185">Reference proteome</keyword>
<keyword evidence="4 7" id="KW-0812">Transmembrane</keyword>
<evidence type="ECO:0000313" key="10">
    <source>
        <dbReference type="Proteomes" id="UP000266484"/>
    </source>
</evidence>
<evidence type="ECO:0000256" key="1">
    <source>
        <dbReference type="ARBA" id="ARBA00004429"/>
    </source>
</evidence>
<dbReference type="SUPFAM" id="SSF103473">
    <property type="entry name" value="MFS general substrate transporter"/>
    <property type="match status" value="1"/>
</dbReference>
<dbReference type="GO" id="GO:0005886">
    <property type="term" value="C:plasma membrane"/>
    <property type="evidence" value="ECO:0007669"/>
    <property type="project" value="UniProtKB-SubCell"/>
</dbReference>
<keyword evidence="2" id="KW-0813">Transport</keyword>
<sequence>MRGSHFVDLSPLKESPAFARLWAGNAIAGIGSQMTVVAIGLHVYELTGSTGSVALVGVLSLLPMILAGLYGGMLADAFDRRKVALIASCVAWGSTIVLAALAWTHAETVGSLYALSILNAVAATVIGTSRQAILPRILPPHLLPAASALGGISLGVMVTVGPALAGVLVASVGFQWTYTVDAVLFLAAFTGVLALPRIAPEGEVQRPGLASIRYGLGFLRTAPNIRMSFIVDIIAMTLGQPRVLFPAVGAVVLGGGPVTVGILTAAGAVGSLVSSVLSGSVGRVTRHGRAIRWAIVAYGLATAGFGVVLLAAQTGVLHGIGSRIEDASVPGIIAASVMLALTGAADNISSIFRNTMLQTAVPDNMRGRLQGIFIVVVTGGPRLGDAYIGIVTLFAALWVPSLVGGLLIAVVVWILIRSLPSFEHYDSRNPTP</sequence>
<keyword evidence="6 7" id="KW-0472">Membrane</keyword>
<feature type="transmembrane region" description="Helical" evidence="7">
    <location>
        <begin position="372"/>
        <end position="390"/>
    </location>
</feature>
<comment type="subcellular location">
    <subcellularLocation>
        <location evidence="1">Cell inner membrane</location>
        <topology evidence="1">Multi-pass membrane protein</topology>
    </subcellularLocation>
</comment>
<evidence type="ECO:0000256" key="2">
    <source>
        <dbReference type="ARBA" id="ARBA00022448"/>
    </source>
</evidence>
<evidence type="ECO:0000313" key="9">
    <source>
        <dbReference type="EMBL" id="RIJ51038.1"/>
    </source>
</evidence>
<feature type="transmembrane region" description="Helical" evidence="7">
    <location>
        <begin position="332"/>
        <end position="352"/>
    </location>
</feature>
<evidence type="ECO:0000256" key="3">
    <source>
        <dbReference type="ARBA" id="ARBA00022475"/>
    </source>
</evidence>
<feature type="transmembrane region" description="Helical" evidence="7">
    <location>
        <begin position="145"/>
        <end position="170"/>
    </location>
</feature>
<dbReference type="InterPro" id="IPR036259">
    <property type="entry name" value="MFS_trans_sf"/>
</dbReference>
<gene>
    <name evidence="9" type="ORF">DZG00_10420</name>
</gene>
<reference evidence="9 10" key="1">
    <citation type="submission" date="2018-08" db="EMBL/GenBank/DDBJ databases">
        <title>Genome Sequence of Clavibacter michiganensis Subspecies type strains, and the Atypical Peach-Colored Strains Isolated from Tomato.</title>
        <authorList>
            <person name="Osdaghi E."/>
            <person name="Portier P."/>
            <person name="Briand M."/>
            <person name="Jacques M.-A."/>
        </authorList>
    </citation>
    <scope>NUCLEOTIDE SEQUENCE [LARGE SCALE GENOMIC DNA]</scope>
    <source>
        <strain evidence="9 10">CFBP 8615</strain>
    </source>
</reference>
<feature type="domain" description="Major facilitator superfamily (MFS) profile" evidence="8">
    <location>
        <begin position="180"/>
        <end position="432"/>
    </location>
</feature>
<dbReference type="Proteomes" id="UP000266484">
    <property type="component" value="Unassembled WGS sequence"/>
</dbReference>
<dbReference type="CDD" id="cd06173">
    <property type="entry name" value="MFS_MefA_like"/>
    <property type="match status" value="1"/>
</dbReference>
<dbReference type="AlphaFoldDB" id="A0A399T5E6"/>
<proteinExistence type="predicted"/>
<feature type="transmembrane region" description="Helical" evidence="7">
    <location>
        <begin position="176"/>
        <end position="196"/>
    </location>
</feature>
<feature type="transmembrane region" description="Helical" evidence="7">
    <location>
        <begin position="21"/>
        <end position="44"/>
    </location>
</feature>
<evidence type="ECO:0000256" key="5">
    <source>
        <dbReference type="ARBA" id="ARBA00022989"/>
    </source>
</evidence>
<evidence type="ECO:0000256" key="7">
    <source>
        <dbReference type="SAM" id="Phobius"/>
    </source>
</evidence>
<evidence type="ECO:0000256" key="6">
    <source>
        <dbReference type="ARBA" id="ARBA00023136"/>
    </source>
</evidence>
<feature type="transmembrane region" description="Helical" evidence="7">
    <location>
        <begin position="396"/>
        <end position="416"/>
    </location>
</feature>
<keyword evidence="5 7" id="KW-1133">Transmembrane helix</keyword>
<accession>A0A399T5E6</accession>
<keyword evidence="3" id="KW-1003">Cell membrane</keyword>
<dbReference type="Pfam" id="PF05977">
    <property type="entry name" value="MFS_3"/>
    <property type="match status" value="1"/>
</dbReference>
<protein>
    <submittedName>
        <fullName evidence="9">MFS transporter</fullName>
    </submittedName>
</protein>
<feature type="transmembrane region" description="Helical" evidence="7">
    <location>
        <begin position="112"/>
        <end position="133"/>
    </location>
</feature>
<dbReference type="InterPro" id="IPR010290">
    <property type="entry name" value="TM_effector"/>
</dbReference>
<dbReference type="PANTHER" id="PTHR23513:SF9">
    <property type="entry name" value="ENTEROBACTIN EXPORTER ENTS"/>
    <property type="match status" value="1"/>
</dbReference>
<feature type="transmembrane region" description="Helical" evidence="7">
    <location>
        <begin position="258"/>
        <end position="278"/>
    </location>
</feature>
<dbReference type="PANTHER" id="PTHR23513">
    <property type="entry name" value="INTEGRAL MEMBRANE EFFLUX PROTEIN-RELATED"/>
    <property type="match status" value="1"/>
</dbReference>
<comment type="caution">
    <text evidence="9">The sequence shown here is derived from an EMBL/GenBank/DDBJ whole genome shotgun (WGS) entry which is preliminary data.</text>
</comment>
<name>A0A399T5E6_9MICO</name>